<feature type="region of interest" description="Disordered" evidence="1">
    <location>
        <begin position="66"/>
        <end position="101"/>
    </location>
</feature>
<reference evidence="3" key="1">
    <citation type="submission" date="2016-01" db="EMBL/GenBank/DDBJ databases">
        <title>Draft genome of Chromobacterium sp. F49.</title>
        <authorList>
            <person name="Hong K.W."/>
        </authorList>
    </citation>
    <scope>NUCLEOTIDE SEQUENCE [LARGE SCALE GENOMIC DNA]</scope>
    <source>
        <strain evidence="3">CN3</strain>
    </source>
</reference>
<dbReference type="SUPFAM" id="SSF48452">
    <property type="entry name" value="TPR-like"/>
    <property type="match status" value="1"/>
</dbReference>
<evidence type="ECO:0000313" key="2">
    <source>
        <dbReference type="EMBL" id="KZE12044.1"/>
    </source>
</evidence>
<organism evidence="2 3">
    <name type="scientific">Sphingomonas hankookensis</name>
    <dbReference type="NCBI Taxonomy" id="563996"/>
    <lineage>
        <taxon>Bacteria</taxon>
        <taxon>Pseudomonadati</taxon>
        <taxon>Pseudomonadota</taxon>
        <taxon>Alphaproteobacteria</taxon>
        <taxon>Sphingomonadales</taxon>
        <taxon>Sphingomonadaceae</taxon>
        <taxon>Sphingomonas</taxon>
    </lineage>
</organism>
<name>A0ABR5YAX5_9SPHN</name>
<evidence type="ECO:0008006" key="4">
    <source>
        <dbReference type="Google" id="ProtNLM"/>
    </source>
</evidence>
<gene>
    <name evidence="2" type="ORF">AVT10_16685</name>
</gene>
<sequence>MGRAMGQAGGPERIEGWKSIAAYLGRDRSTAIRWARERALPVHALPGGKARSAYALATELDAWRAGQGALPDPVPDDPSEAPVAEPPAPAPAAPDLPAPAPARPRRRWPLVAAVALLLGGGAVTLGGWQRERPAPGFDTASHARYVAARDDVAMRAAPRLRAAIATLTAIARRHPDHAPTHEALAEAWLLAREFGSAGDAQALGRAQAAAAAARAIDPASVVADRVDGVIAYWWYRDPARAGTLFRRAIAHGANDPLAHLWYANILADNGEDAAAMREFDAARTLSPGAPHILADYGWGLWSAGRRGEADAVFAMLATRHPDLASVQDCLSVVALAEGDVAGYVRHLTERARLRAEPELATYSAALGRTLAADRSGDHAATYAVILSRAAAFTQNTDRPDHSWSAFVAAMAGDRAALLAVLNDARARGERWGAAGFVRRIRARYPGDAAIGKALDMLAQDRIEPA</sequence>
<protein>
    <recommendedName>
        <fullName evidence="4">Tetratricopeptide repeat protein</fullName>
    </recommendedName>
</protein>
<dbReference type="InterPro" id="IPR011990">
    <property type="entry name" value="TPR-like_helical_dom_sf"/>
</dbReference>
<comment type="caution">
    <text evidence="2">The sequence shown here is derived from an EMBL/GenBank/DDBJ whole genome shotgun (WGS) entry which is preliminary data.</text>
</comment>
<feature type="compositionally biased region" description="Pro residues" evidence="1">
    <location>
        <begin position="84"/>
        <end position="101"/>
    </location>
</feature>
<dbReference type="EMBL" id="LQQO01000032">
    <property type="protein sequence ID" value="KZE12044.1"/>
    <property type="molecule type" value="Genomic_DNA"/>
</dbReference>
<proteinExistence type="predicted"/>
<evidence type="ECO:0000313" key="3">
    <source>
        <dbReference type="Proteomes" id="UP000076609"/>
    </source>
</evidence>
<accession>A0ABR5YAX5</accession>
<dbReference type="Proteomes" id="UP000076609">
    <property type="component" value="Unassembled WGS sequence"/>
</dbReference>
<dbReference type="Gene3D" id="1.25.40.10">
    <property type="entry name" value="Tetratricopeptide repeat domain"/>
    <property type="match status" value="1"/>
</dbReference>
<evidence type="ECO:0000256" key="1">
    <source>
        <dbReference type="SAM" id="MobiDB-lite"/>
    </source>
</evidence>
<keyword evidence="3" id="KW-1185">Reference proteome</keyword>